<gene>
    <name evidence="6" type="primary">LOC107225468</name>
</gene>
<dbReference type="OrthoDB" id="360653at2759"/>
<dbReference type="InterPro" id="IPR057525">
    <property type="entry name" value="UTP20_C"/>
</dbReference>
<dbReference type="GO" id="GO:0032040">
    <property type="term" value="C:small-subunit processome"/>
    <property type="evidence" value="ECO:0007669"/>
    <property type="project" value="TreeGrafter"/>
</dbReference>
<evidence type="ECO:0000256" key="1">
    <source>
        <dbReference type="SAM" id="MobiDB-lite"/>
    </source>
</evidence>
<organism evidence="6">
    <name type="scientific">Neodiprion lecontei</name>
    <name type="common">Redheaded pine sawfly</name>
    <dbReference type="NCBI Taxonomy" id="441921"/>
    <lineage>
        <taxon>Eukaryota</taxon>
        <taxon>Metazoa</taxon>
        <taxon>Ecdysozoa</taxon>
        <taxon>Arthropoda</taxon>
        <taxon>Hexapoda</taxon>
        <taxon>Insecta</taxon>
        <taxon>Pterygota</taxon>
        <taxon>Neoptera</taxon>
        <taxon>Endopterygota</taxon>
        <taxon>Hymenoptera</taxon>
        <taxon>Tenthredinoidea</taxon>
        <taxon>Diprionidae</taxon>
        <taxon>Diprioninae</taxon>
        <taxon>Neodiprion</taxon>
    </lineage>
</organism>
<dbReference type="InterPro" id="IPR052575">
    <property type="entry name" value="SSU_processome_comp_20"/>
</dbReference>
<dbReference type="InParanoid" id="A0A6J0C4G3"/>
<dbReference type="KEGG" id="nlo:107225468"/>
<name>A0A6J0C4G3_NEOLC</name>
<dbReference type="FunCoup" id="A0A6J0C4G3">
    <property type="interactions" value="1655"/>
</dbReference>
<dbReference type="PANTHER" id="PTHR17695:SF11">
    <property type="entry name" value="SMALL SUBUNIT PROCESSOME COMPONENT 20 HOMOLOG"/>
    <property type="match status" value="1"/>
</dbReference>
<evidence type="ECO:0000259" key="4">
    <source>
        <dbReference type="Pfam" id="PF23099"/>
    </source>
</evidence>
<evidence type="ECO:0000313" key="5">
    <source>
        <dbReference type="Proteomes" id="UP000829291"/>
    </source>
</evidence>
<dbReference type="SUPFAM" id="SSF48371">
    <property type="entry name" value="ARM repeat"/>
    <property type="match status" value="2"/>
</dbReference>
<dbReference type="RefSeq" id="XP_015521438.1">
    <property type="nucleotide sequence ID" value="XM_015665952.2"/>
</dbReference>
<dbReference type="Proteomes" id="UP000829291">
    <property type="component" value="Chromosome 2"/>
</dbReference>
<dbReference type="InterPro" id="IPR011989">
    <property type="entry name" value="ARM-like"/>
</dbReference>
<feature type="compositionally biased region" description="Basic and acidic residues" evidence="1">
    <location>
        <begin position="2714"/>
        <end position="2724"/>
    </location>
</feature>
<feature type="domain" description="U3 small nucleolar RNA-associated protein 20 C-terminal" evidence="4">
    <location>
        <begin position="2382"/>
        <end position="2754"/>
    </location>
</feature>
<proteinExistence type="predicted"/>
<dbReference type="InterPro" id="IPR046523">
    <property type="entry name" value="UTP20_dom"/>
</dbReference>
<dbReference type="Pfam" id="PF20416">
    <property type="entry name" value="UTP20"/>
    <property type="match status" value="1"/>
</dbReference>
<evidence type="ECO:0000259" key="2">
    <source>
        <dbReference type="Pfam" id="PF07539"/>
    </source>
</evidence>
<dbReference type="Gene3D" id="1.25.10.10">
    <property type="entry name" value="Leucine-rich Repeat Variant"/>
    <property type="match status" value="4"/>
</dbReference>
<dbReference type="GeneID" id="107225468"/>
<accession>A0A6J0C4G3</accession>
<evidence type="ECO:0000259" key="3">
    <source>
        <dbReference type="Pfam" id="PF20416"/>
    </source>
</evidence>
<feature type="domain" description="U3 small nucleolar RNA-associated protein 20 N-terminal" evidence="2">
    <location>
        <begin position="887"/>
        <end position="1531"/>
    </location>
</feature>
<protein>
    <submittedName>
        <fullName evidence="6">Small subunit processome component 20 homolog</fullName>
    </submittedName>
</protein>
<feature type="compositionally biased region" description="Basic residues" evidence="1">
    <location>
        <begin position="2736"/>
        <end position="2767"/>
    </location>
</feature>
<feature type="region of interest" description="Disordered" evidence="1">
    <location>
        <begin position="2714"/>
        <end position="2775"/>
    </location>
</feature>
<dbReference type="InterPro" id="IPR016024">
    <property type="entry name" value="ARM-type_fold"/>
</dbReference>
<dbReference type="Pfam" id="PF07539">
    <property type="entry name" value="UTP20_N"/>
    <property type="match status" value="1"/>
</dbReference>
<evidence type="ECO:0000313" key="6">
    <source>
        <dbReference type="RefSeq" id="XP_015521438.1"/>
    </source>
</evidence>
<dbReference type="GO" id="GO:0030686">
    <property type="term" value="C:90S preribosome"/>
    <property type="evidence" value="ECO:0007669"/>
    <property type="project" value="TreeGrafter"/>
</dbReference>
<sequence>MKNKPTRHKESNTFKFKPFSERIADIDVDVFHRVSHRNEAESDEVETHFYQCLHKWSVLNLTENYTNLKKELRGIVTLPQLLNSKEHVIDALLKYLRLKDTLCLQPILELVIAAARDLQKEFYEYFPQFLTVIIDLLHTNDAEQLEYTFTTLAYLFKFLWRYLIKNVDAVFDLLLPLLAESKPTYINDFAAESFAFVVRKVKDKDAFLELLINALEKRPDGVSGCGKLLFQVIQGTTGQFHSCAEQMLTLYIGSLKNESIDKQMLYSILQQVVQCLVNSIHPQKSEIFWNVSLRLADLFLENYEKSSGDTDELKTEKENALFLLHSLLLEAVNHRDGRMLVHPNQLINELVKALDFFENKETTVGGDKVIVKGLAKLSGSVLLAQNVKLTQEYSNKLVRKILAIRDIEILLSVVEQLISYSSFETLVLPHFMTYSFQTGFNSNILRLFSKIITVKSPLCLNGTKLKEWTRYNLNIRNIPGESLNHMQNILTALNDNAPTEDSLRLLITLPHLSPVPKICEETLLEATKNIYGKLKTFVDINSDLKLDLLSFIFLLAIESVAHILQPNEFYEYITKHDINLSILIDKYSTVRSILCAVDLCLSHIVDSEIGNNLINIDLFNSLNESLAPLLGSPYHKDRLVIAHIYSLFSNVKDILATNDQSDKNFLALPYLAEAEPSTVHCYRDKLLPLQGLAFERILLSNFDSKYLKFPIYCLFGNLYVNFSLLWDPIMKLIASYAHKQCDSFWPIFISKLESAKTQGESETTSLLTFDCDVTSTLLFQVFDNEDKPDYNNYSLLLWKCMSLFSDFCEMKNRDLTGIFIDFVESNFFKSNSEDAKSWSIKKHEGDNELANQIVQETEDDDEIDHEKATKNDLATNKISFDGKHKIKLLLAQMEIFSKVKNPRTLYREADMYKIYLELLASKNSEVQKSALNCLFTYKHKYLVPYKEHLYNLIDEKSLKNELALFKIDKESNMIQDDHREALLPILMRIIYAKMVMRTGMRTGGKAGGLVRRTIVLRFLAGTQEDEMMTFISMAFKLFHKYVPIASEEELNLNEMVRDVVNNLDLSNIIPPKRLQSSVNLLAIVIEQFGGKMSSKLLPRLLGILICILAQVTGISHRSNDVHPGYMSSIRNLRTSCMNILSRFFSHYESYEWTESEIDALFAVAVFPWLEKLPIEGIHSPTALLKLFIAWSQNPRYYPLFAKHFENNLTLTPLPYVIQLLLGPKTHGSVINAILEMIEKMLTLQDYGAIDNNVNQMDVDAKFFPIILINNMLEVKQNSTRCRTDNINYGSALLLPHVPNILEYIKKKLNKSNKGVNKIELVVLSRISEFVEDSETCDTLLTLLLPILVKKATTGASEEIVVQLVSTIFNLMKIVEHPEKHLRLIVPLTGAITAVSARKSLMRLYNIISEGSSEQHRDLMIRNCKLLVELNAWDSKWIDQPDFDKRLEAFKEVNTLLEEDALTLEFGAAIIYNCFFFLKTEKDLALRDLSGQCLKTIAPKLVRKYKDRHLEKNYLIDETILSIVRMGIRDKNEIVRNQSIALLGQLAMECSDVHPVLRDLHPLSNKADPEVDVFENLQHLQLHRKARALLKFCSIAKTWTRSPNPKTLTQFILPLASSYLCSESFVNKNSIVDAAIETVGTVCRLLPWHQYEVVLKYYLDKLRSSVEFQKQTIRIVVAILDAFHYNLSKYKEPASSVIAIVNTEDVKEPDPLPSYDEGSVLDSIPDMDEKLDESLADDAKNLDESEPKSGNNSQINIPAMQRELFLSQFAARRLVFGISKVLLPQLNRSIMARTQHENSHKVNRKKTGFEREEEEIMRVPIALAVVKLLQKLPPGVLEENLPGILMKLCTFLKSRLDSVRRITRETMQKIMITLGPEYLRHLLKEMNNILTKGFQVHVLVYTIHAVLVSLKPYYKPLHINENLHSILSVCKVDLFGLTGEEKEIAGIVKNVSEAKSTKSFDIFHILAQFITESCLLDLVMPLKNALIKTHSYKIIRKVVECLRQVVLGLADNTFIEINKMLTFLYGVISESIPDLLLATKPKQVTEREAEIKARQKPDCLIIVPEPKNRMGVKAQAKTSSNTNAHIMVEFGLRLYHILLKRDRISAPELESYLDPVVSILSDCLKSQHVKLTTLALQCLNWILKTDLPSVKTYVTEICSSMFNILHKYAAAGLSKGDNFDLVTAAFKCMSVLVRDVKDFTINSEQLKILILYAEQDLHDYDKQGTAFTLLRAILSRKLIIPEMHDVMEKVAKLSVTSELDHVRQQARSIFHIFLMEYPLGKFLEKHLSFYLTQLSYEVKSGRLSALEMIHGIITGFPLTVLSQHSGLFFLMIGARLANDEDPDCRKLCAKCIKEMITRLPHNDKNKLFDIILLWLKEVKVSHRRLAAQLCGIFITVEKQEFESRLAKLLPLVLKQFNDTDSDDSEPGRFVRIKKQDISNSDDFRKDKKKLGDSERMRDHHLFQVLQMFLKLSSNCPSFLKDEKYEDAVCILAAHSQSLLAHPHLWVRLAAAQLIGFILAAIDVEKVADALENPESYADQKGYIYSDPVATMKSLALDLAAQLQPELVFEDLADQVVKNLIFVARALKSFHIKGGKKPDNHSSTSESDGDRISLFWLVKRMRKIVNVEVTQSPKSTAMRTAVFKWTAGVVATISVENLNPVLFHLMSPLVREMTTTEESNAPLRHLAKDVATMIKKSLGSEEYMKLLSKVQQKLDTKRAEQKKSRTQEFITDPELAAKRKIARQQKKKEAKKRKMETMKGRKSFGKKPRREVNFDAS</sequence>
<feature type="domain" description="U3 small nucleolar RNA-associated protein 20" evidence="3">
    <location>
        <begin position="1811"/>
        <end position="2027"/>
    </location>
</feature>
<reference evidence="6" key="1">
    <citation type="submission" date="2025-08" db="UniProtKB">
        <authorList>
            <consortium name="RefSeq"/>
        </authorList>
    </citation>
    <scope>IDENTIFICATION</scope>
    <source>
        <tissue evidence="6">Thorax and Abdomen</tissue>
    </source>
</reference>
<dbReference type="PANTHER" id="PTHR17695">
    <property type="entry name" value="SMALL SUBUNIT PROCESSOME COMPONENT 20 HOMOLOG"/>
    <property type="match status" value="1"/>
</dbReference>
<keyword evidence="5" id="KW-1185">Reference proteome</keyword>
<dbReference type="InterPro" id="IPR011430">
    <property type="entry name" value="UTP20_N"/>
</dbReference>
<dbReference type="Pfam" id="PF23099">
    <property type="entry name" value="UTP20_C"/>
    <property type="match status" value="1"/>
</dbReference>